<dbReference type="OMA" id="EWRSIED"/>
<keyword evidence="3" id="KW-0175">Coiled coil</keyword>
<keyword evidence="2" id="KW-0539">Nucleus</keyword>
<evidence type="ECO:0000256" key="2">
    <source>
        <dbReference type="ARBA" id="ARBA00023242"/>
    </source>
</evidence>
<evidence type="ECO:0000313" key="5">
    <source>
        <dbReference type="EMBL" id="SJL18613.1"/>
    </source>
</evidence>
<reference evidence="6" key="1">
    <citation type="journal article" date="2017" name="Nat. Ecol. Evol.">
        <title>Genome expansion and lineage-specific genetic innovations in the forest pathogenic fungi Armillaria.</title>
        <authorList>
            <person name="Sipos G."/>
            <person name="Prasanna A.N."/>
            <person name="Walter M.C."/>
            <person name="O'Connor E."/>
            <person name="Balint B."/>
            <person name="Krizsan K."/>
            <person name="Kiss B."/>
            <person name="Hess J."/>
            <person name="Varga T."/>
            <person name="Slot J."/>
            <person name="Riley R."/>
            <person name="Boka B."/>
            <person name="Rigling D."/>
            <person name="Barry K."/>
            <person name="Lee J."/>
            <person name="Mihaltcheva S."/>
            <person name="LaButti K."/>
            <person name="Lipzen A."/>
            <person name="Waldron R."/>
            <person name="Moloney N.M."/>
            <person name="Sperisen C."/>
            <person name="Kredics L."/>
            <person name="Vagvoelgyi C."/>
            <person name="Patrignani A."/>
            <person name="Fitzpatrick D."/>
            <person name="Nagy I."/>
            <person name="Doyle S."/>
            <person name="Anderson J.B."/>
            <person name="Grigoriev I.V."/>
            <person name="Gueldener U."/>
            <person name="Muensterkoetter M."/>
            <person name="Nagy L.G."/>
        </authorList>
    </citation>
    <scope>NUCLEOTIDE SEQUENCE [LARGE SCALE GENOMIC DNA]</scope>
    <source>
        <strain evidence="6">C18/9</strain>
    </source>
</reference>
<gene>
    <name evidence="5" type="ORF">ARMOST_22210</name>
</gene>
<dbReference type="InterPro" id="IPR016197">
    <property type="entry name" value="Chromo-like_dom_sf"/>
</dbReference>
<name>A0A284SC78_ARMOS</name>
<dbReference type="InterPro" id="IPR023780">
    <property type="entry name" value="Chromo_domain"/>
</dbReference>
<dbReference type="AlphaFoldDB" id="A0A284SC78"/>
<proteinExistence type="predicted"/>
<dbReference type="Pfam" id="PF24626">
    <property type="entry name" value="SH3_Tf2-1"/>
    <property type="match status" value="1"/>
</dbReference>
<feature type="coiled-coil region" evidence="3">
    <location>
        <begin position="9"/>
        <end position="36"/>
    </location>
</feature>
<feature type="domain" description="Chromo" evidence="4">
    <location>
        <begin position="121"/>
        <end position="190"/>
    </location>
</feature>
<dbReference type="InterPro" id="IPR000953">
    <property type="entry name" value="Chromo/chromo_shadow_dom"/>
</dbReference>
<dbReference type="SUPFAM" id="SSF54160">
    <property type="entry name" value="Chromo domain-like"/>
    <property type="match status" value="1"/>
</dbReference>
<evidence type="ECO:0000256" key="1">
    <source>
        <dbReference type="ARBA" id="ARBA00004123"/>
    </source>
</evidence>
<evidence type="ECO:0000256" key="3">
    <source>
        <dbReference type="SAM" id="Coils"/>
    </source>
</evidence>
<keyword evidence="6" id="KW-1185">Reference proteome</keyword>
<dbReference type="InterPro" id="IPR051219">
    <property type="entry name" value="Heterochromatin_chromo-domain"/>
</dbReference>
<protein>
    <recommendedName>
        <fullName evidence="4">Chromo domain-containing protein</fullName>
    </recommendedName>
</protein>
<dbReference type="Proteomes" id="UP000219338">
    <property type="component" value="Unassembled WGS sequence"/>
</dbReference>
<dbReference type="SMART" id="SM00298">
    <property type="entry name" value="CHROMO"/>
    <property type="match status" value="1"/>
</dbReference>
<dbReference type="Pfam" id="PF00385">
    <property type="entry name" value="Chromo"/>
    <property type="match status" value="1"/>
</dbReference>
<dbReference type="STRING" id="47428.A0A284SC78"/>
<sequence length="204" mass="23691">MKLIHDETKATLTKMAEQMKNQYDKKKKAAIKYQIRDKVWLDTTNLCLTRPKKKLDNKRISPFTILEKHGLSAYKLKLSPAWKIYSVFNETLLTTYIPPTFPNQRQEPLPPPDIIDNEEEYEVEAILDHKTHKVYGRAGEPSNTVTDYLVKWKGYGMEEHKWTKESELGQAQEAIANYLKSREGSIQVQAVFVQPNTMTFILDS</sequence>
<dbReference type="GO" id="GO:0005634">
    <property type="term" value="C:nucleus"/>
    <property type="evidence" value="ECO:0007669"/>
    <property type="project" value="UniProtKB-SubCell"/>
</dbReference>
<dbReference type="InterPro" id="IPR056924">
    <property type="entry name" value="SH3_Tf2-1"/>
</dbReference>
<evidence type="ECO:0000259" key="4">
    <source>
        <dbReference type="PROSITE" id="PS50013"/>
    </source>
</evidence>
<dbReference type="EMBL" id="FUEG01000064">
    <property type="protein sequence ID" value="SJL18613.1"/>
    <property type="molecule type" value="Genomic_DNA"/>
</dbReference>
<dbReference type="OrthoDB" id="3043229at2759"/>
<dbReference type="PROSITE" id="PS50013">
    <property type="entry name" value="CHROMO_2"/>
    <property type="match status" value="1"/>
</dbReference>
<dbReference type="PANTHER" id="PTHR22812">
    <property type="entry name" value="CHROMOBOX PROTEIN"/>
    <property type="match status" value="1"/>
</dbReference>
<dbReference type="GO" id="GO:0006338">
    <property type="term" value="P:chromatin remodeling"/>
    <property type="evidence" value="ECO:0007669"/>
    <property type="project" value="UniProtKB-ARBA"/>
</dbReference>
<organism evidence="5 6">
    <name type="scientific">Armillaria ostoyae</name>
    <name type="common">Armillaria root rot fungus</name>
    <dbReference type="NCBI Taxonomy" id="47428"/>
    <lineage>
        <taxon>Eukaryota</taxon>
        <taxon>Fungi</taxon>
        <taxon>Dikarya</taxon>
        <taxon>Basidiomycota</taxon>
        <taxon>Agaricomycotina</taxon>
        <taxon>Agaricomycetes</taxon>
        <taxon>Agaricomycetidae</taxon>
        <taxon>Agaricales</taxon>
        <taxon>Marasmiineae</taxon>
        <taxon>Physalacriaceae</taxon>
        <taxon>Armillaria</taxon>
    </lineage>
</organism>
<dbReference type="Gene3D" id="2.40.50.40">
    <property type="match status" value="1"/>
</dbReference>
<accession>A0A284SC78</accession>
<comment type="subcellular location">
    <subcellularLocation>
        <location evidence="1">Nucleus</location>
    </subcellularLocation>
</comment>
<evidence type="ECO:0000313" key="6">
    <source>
        <dbReference type="Proteomes" id="UP000219338"/>
    </source>
</evidence>